<evidence type="ECO:0000256" key="1">
    <source>
        <dbReference type="ARBA" id="ARBA00023015"/>
    </source>
</evidence>
<keyword evidence="1" id="KW-0805">Transcription regulation</keyword>
<evidence type="ECO:0000313" key="5">
    <source>
        <dbReference type="EMBL" id="MDT2513087.1"/>
    </source>
</evidence>
<comment type="caution">
    <text evidence="5">The sequence shown here is derived from an EMBL/GenBank/DDBJ whole genome shotgun (WGS) entry which is preliminary data.</text>
</comment>
<proteinExistence type="predicted"/>
<dbReference type="Proteomes" id="UP001264335">
    <property type="component" value="Unassembled WGS sequence"/>
</dbReference>
<sequence>MTKGNIYRVIDLARMFAVHPNTIRLYEKLSYISKAQRSKNGYREFTELHVLQLQICRKIFGYPFTKRAIRKTGDALLHAIAKQDWQMSQRRYEDYIAAIRNEIQLAEQAGKILLDWSNTSNTQDDNTEEKRYNRKEVAEIFGVTVEAVRNWERNGPSMQIIANQRRLLTIRRKC</sequence>
<dbReference type="InterPro" id="IPR047057">
    <property type="entry name" value="MerR_fam"/>
</dbReference>
<dbReference type="PANTHER" id="PTHR30204">
    <property type="entry name" value="REDOX-CYCLING DRUG-SENSING TRANSCRIPTIONAL ACTIVATOR SOXR"/>
    <property type="match status" value="1"/>
</dbReference>
<protein>
    <submittedName>
        <fullName evidence="5">MerR family DNA-binding transcriptional regulator</fullName>
    </submittedName>
</protein>
<dbReference type="SUPFAM" id="SSF46955">
    <property type="entry name" value="Putative DNA-binding domain"/>
    <property type="match status" value="2"/>
</dbReference>
<dbReference type="GO" id="GO:0003677">
    <property type="term" value="F:DNA binding"/>
    <property type="evidence" value="ECO:0007669"/>
    <property type="project" value="UniProtKB-KW"/>
</dbReference>
<accession>A0ABD5F3W3</accession>
<dbReference type="Gene3D" id="1.10.1660.10">
    <property type="match status" value="1"/>
</dbReference>
<dbReference type="EMBL" id="JARPWY010000004">
    <property type="protein sequence ID" value="MDT2513087.1"/>
    <property type="molecule type" value="Genomic_DNA"/>
</dbReference>
<keyword evidence="2 5" id="KW-0238">DNA-binding</keyword>
<evidence type="ECO:0000259" key="4">
    <source>
        <dbReference type="Pfam" id="PF00376"/>
    </source>
</evidence>
<feature type="domain" description="HTH merR-type" evidence="4">
    <location>
        <begin position="11"/>
        <end position="45"/>
    </location>
</feature>
<dbReference type="Pfam" id="PF00376">
    <property type="entry name" value="MerR"/>
    <property type="match status" value="1"/>
</dbReference>
<dbReference type="RefSeq" id="WP_311931843.1">
    <property type="nucleotide sequence ID" value="NZ_JARPWY010000004.1"/>
</dbReference>
<dbReference type="InterPro" id="IPR009061">
    <property type="entry name" value="DNA-bd_dom_put_sf"/>
</dbReference>
<name>A0ABD5F3W3_ENTAV</name>
<reference evidence="5 6" key="1">
    <citation type="submission" date="2023-03" db="EMBL/GenBank/DDBJ databases">
        <authorList>
            <person name="Shen W."/>
            <person name="Cai J."/>
        </authorList>
    </citation>
    <scope>NUCLEOTIDE SEQUENCE [LARGE SCALE GENOMIC DNA]</scope>
    <source>
        <strain evidence="5 6">Y2</strain>
    </source>
</reference>
<keyword evidence="3" id="KW-0804">Transcription</keyword>
<evidence type="ECO:0000256" key="3">
    <source>
        <dbReference type="ARBA" id="ARBA00023163"/>
    </source>
</evidence>
<gene>
    <name evidence="5" type="ORF">P7D79_02450</name>
</gene>
<dbReference type="AlphaFoldDB" id="A0ABD5F3W3"/>
<evidence type="ECO:0000313" key="6">
    <source>
        <dbReference type="Proteomes" id="UP001264335"/>
    </source>
</evidence>
<evidence type="ECO:0000256" key="2">
    <source>
        <dbReference type="ARBA" id="ARBA00023125"/>
    </source>
</evidence>
<dbReference type="PANTHER" id="PTHR30204:SF94">
    <property type="entry name" value="HEAVY METAL-DEPENDENT TRANSCRIPTIONAL REGULATOR HI_0293-RELATED"/>
    <property type="match status" value="1"/>
</dbReference>
<organism evidence="5 6">
    <name type="scientific">Enterococcus avium</name>
    <name type="common">Streptococcus avium</name>
    <dbReference type="NCBI Taxonomy" id="33945"/>
    <lineage>
        <taxon>Bacteria</taxon>
        <taxon>Bacillati</taxon>
        <taxon>Bacillota</taxon>
        <taxon>Bacilli</taxon>
        <taxon>Lactobacillales</taxon>
        <taxon>Enterococcaceae</taxon>
        <taxon>Enterococcus</taxon>
    </lineage>
</organism>
<dbReference type="InterPro" id="IPR000551">
    <property type="entry name" value="MerR-type_HTH_dom"/>
</dbReference>